<dbReference type="Proteomes" id="UP000681722">
    <property type="component" value="Unassembled WGS sequence"/>
</dbReference>
<dbReference type="AlphaFoldDB" id="A0A816B7J1"/>
<reference evidence="3" key="1">
    <citation type="submission" date="2021-02" db="EMBL/GenBank/DDBJ databases">
        <authorList>
            <person name="Nowell W R."/>
        </authorList>
    </citation>
    <scope>NUCLEOTIDE SEQUENCE</scope>
</reference>
<dbReference type="Gene3D" id="3.40.50.1820">
    <property type="entry name" value="alpha/beta hydrolase"/>
    <property type="match status" value="2"/>
</dbReference>
<sequence>MKQLIAFYLLFMLCNGISQRKTEIISTPSGRIDGIYNRYAQLFLGIPYAQPPLNKLRFQLGDWGLFHKVLIQSPTIGVRFRTKDNAQQFNNRFSELLNCRSSSDELQCLQAKTWQEICQAQTTTADLIELNAFSIQKFRPWEPALGLSRFRLIYNSTQIFQEVIH</sequence>
<dbReference type="Proteomes" id="UP000682733">
    <property type="component" value="Unassembled WGS sequence"/>
</dbReference>
<dbReference type="Proteomes" id="UP000663829">
    <property type="component" value="Unassembled WGS sequence"/>
</dbReference>
<dbReference type="EMBL" id="CAJOBA010083524">
    <property type="protein sequence ID" value="CAF4452633.1"/>
    <property type="molecule type" value="Genomic_DNA"/>
</dbReference>
<dbReference type="PANTHER" id="PTHR45570">
    <property type="entry name" value="CARBOXYLIC ESTER HYDROLASE"/>
    <property type="match status" value="1"/>
</dbReference>
<dbReference type="EMBL" id="CAJNOQ010036726">
    <property type="protein sequence ID" value="CAF1605318.1"/>
    <property type="molecule type" value="Genomic_DNA"/>
</dbReference>
<dbReference type="InterPro" id="IPR029058">
    <property type="entry name" value="AB_hydrolase_fold"/>
</dbReference>
<feature type="domain" description="Carboxylesterase type B" evidence="2">
    <location>
        <begin position="22"/>
        <end position="59"/>
    </location>
</feature>
<feature type="signal peptide" evidence="1">
    <location>
        <begin position="1"/>
        <end position="19"/>
    </location>
</feature>
<dbReference type="Pfam" id="PF00135">
    <property type="entry name" value="COesterase"/>
    <property type="match status" value="2"/>
</dbReference>
<keyword evidence="1" id="KW-0732">Signal</keyword>
<dbReference type="PANTHER" id="PTHR45570:SF2">
    <property type="entry name" value="ACETYLCHOLINESTERASE 1-LIKE"/>
    <property type="match status" value="1"/>
</dbReference>
<evidence type="ECO:0000256" key="1">
    <source>
        <dbReference type="SAM" id="SignalP"/>
    </source>
</evidence>
<feature type="chain" id="PRO_5035608874" description="Carboxylesterase type B domain-containing protein" evidence="1">
    <location>
        <begin position="20"/>
        <end position="165"/>
    </location>
</feature>
<name>A0A816B7J1_9BILA</name>
<evidence type="ECO:0000313" key="4">
    <source>
        <dbReference type="EMBL" id="CAF4452633.1"/>
    </source>
</evidence>
<feature type="domain" description="Carboxylesterase type B" evidence="2">
    <location>
        <begin position="64"/>
        <end position="130"/>
    </location>
</feature>
<proteinExistence type="predicted"/>
<organism evidence="3 6">
    <name type="scientific">Didymodactylos carnosus</name>
    <dbReference type="NCBI Taxonomy" id="1234261"/>
    <lineage>
        <taxon>Eukaryota</taxon>
        <taxon>Metazoa</taxon>
        <taxon>Spiralia</taxon>
        <taxon>Gnathifera</taxon>
        <taxon>Rotifera</taxon>
        <taxon>Eurotatoria</taxon>
        <taxon>Bdelloidea</taxon>
        <taxon>Philodinida</taxon>
        <taxon>Philodinidae</taxon>
        <taxon>Didymodactylos</taxon>
    </lineage>
</organism>
<accession>A0A816B7J1</accession>
<dbReference type="OrthoDB" id="19653at2759"/>
<evidence type="ECO:0000313" key="5">
    <source>
        <dbReference type="EMBL" id="CAF4484811.1"/>
    </source>
</evidence>
<evidence type="ECO:0000313" key="3">
    <source>
        <dbReference type="EMBL" id="CAF1605318.1"/>
    </source>
</evidence>
<dbReference type="EMBL" id="CAJOBC010103283">
    <property type="protein sequence ID" value="CAF4484811.1"/>
    <property type="molecule type" value="Genomic_DNA"/>
</dbReference>
<dbReference type="InterPro" id="IPR002018">
    <property type="entry name" value="CarbesteraseB"/>
</dbReference>
<comment type="caution">
    <text evidence="3">The sequence shown here is derived from an EMBL/GenBank/DDBJ whole genome shotgun (WGS) entry which is preliminary data.</text>
</comment>
<keyword evidence="6" id="KW-1185">Reference proteome</keyword>
<dbReference type="SUPFAM" id="SSF53474">
    <property type="entry name" value="alpha/beta-Hydrolases"/>
    <property type="match status" value="2"/>
</dbReference>
<evidence type="ECO:0000313" key="6">
    <source>
        <dbReference type="Proteomes" id="UP000663829"/>
    </source>
</evidence>
<protein>
    <recommendedName>
        <fullName evidence="2">Carboxylesterase type B domain-containing protein</fullName>
    </recommendedName>
</protein>
<evidence type="ECO:0000259" key="2">
    <source>
        <dbReference type="Pfam" id="PF00135"/>
    </source>
</evidence>
<gene>
    <name evidence="3" type="ORF">GPM918_LOCUS42714</name>
    <name evidence="5" type="ORF">SRO942_LOCUS44021</name>
    <name evidence="4" type="ORF">TMI583_LOCUS45893</name>
</gene>